<dbReference type="EMBL" id="KY000026">
    <property type="protein sequence ID" value="ASK40942.1"/>
    <property type="molecule type" value="Genomic_DNA"/>
</dbReference>
<accession>A0A2Z2PHC9</accession>
<dbReference type="PROSITE" id="PS50830">
    <property type="entry name" value="TNASE_3"/>
    <property type="match status" value="1"/>
</dbReference>
<proteinExistence type="predicted"/>
<organism evidence="2">
    <name type="scientific">Agrobacterium genomosp. 6</name>
    <dbReference type="NCBI Taxonomy" id="1183411"/>
    <lineage>
        <taxon>Bacteria</taxon>
        <taxon>Pseudomonadati</taxon>
        <taxon>Pseudomonadota</taxon>
        <taxon>Alphaproteobacteria</taxon>
        <taxon>Hyphomicrobiales</taxon>
        <taxon>Rhizobiaceae</taxon>
        <taxon>Rhizobium/Agrobacterium group</taxon>
        <taxon>Agrobacterium</taxon>
        <taxon>Agrobacterium tumefaciens complex</taxon>
    </lineage>
</organism>
<dbReference type="InterPro" id="IPR016071">
    <property type="entry name" value="Staphylococal_nuclease_OB-fold"/>
</dbReference>
<dbReference type="AlphaFoldDB" id="A0A2Z2PHC9"/>
<dbReference type="SUPFAM" id="SSF50199">
    <property type="entry name" value="Staphylococcal nuclease"/>
    <property type="match status" value="1"/>
</dbReference>
<dbReference type="RefSeq" id="WP_012478132.1">
    <property type="nucleotide sequence ID" value="NZ_KY000026.1"/>
</dbReference>
<keyword evidence="2" id="KW-0614">Plasmid</keyword>
<dbReference type="InterPro" id="IPR035437">
    <property type="entry name" value="SNase_OB-fold_sf"/>
</dbReference>
<reference evidence="2" key="1">
    <citation type="submission" date="2016-10" db="EMBL/GenBank/DDBJ databases">
        <title>Agrobacterium Ti plasmids: Classification based on T-DNA and Vir regions organization.</title>
        <authorList>
            <person name="Nabi N."/>
            <person name="Vial L."/>
            <person name="Ben Hafsa A."/>
            <person name="Chapulliot D."/>
            <person name="Berard A."/>
            <person name="Chauveau A."/>
            <person name="Le Paslier M.-C."/>
            <person name="Harzallah Skhiri F."/>
            <person name="Brunel D."/>
            <person name="Nesme X."/>
            <person name="Chaouachi M."/>
        </authorList>
    </citation>
    <scope>NUCLEOTIDE SEQUENCE</scope>
    <source>
        <strain evidence="2">CFBP1873</strain>
        <plasmid evidence="2">pTi_CFBP1873</plasmid>
    </source>
</reference>
<evidence type="ECO:0000259" key="1">
    <source>
        <dbReference type="PROSITE" id="PS50830"/>
    </source>
</evidence>
<evidence type="ECO:0000313" key="2">
    <source>
        <dbReference type="EMBL" id="ASK40942.1"/>
    </source>
</evidence>
<dbReference type="Gene3D" id="2.40.50.90">
    <property type="match status" value="1"/>
</dbReference>
<dbReference type="Pfam" id="PF00565">
    <property type="entry name" value="SNase"/>
    <property type="match status" value="1"/>
</dbReference>
<geneLocation type="plasmid" evidence="2">
    <name>pTi_CFBP1873</name>
</geneLocation>
<protein>
    <recommendedName>
        <fullName evidence="1">TNase-like domain-containing protein</fullName>
    </recommendedName>
</protein>
<name>A0A2Z2PHC9_9HYPH</name>
<sequence length="171" mass="18934">MMNGEVRSMASMARNETCQPAHKIRRSSRKSVWLLVLFCATIGTAQAGDQLRASFTLCDTGRRTTCVVDGDTFWLEGVKIRIADIDAPEISQPACEEERLAGEAAKLRLLQLLNAAAEFSLVAGVRDEDPYGRKLRVVSRAGKSLGEQLVREKLGRRWGSPRIDWCGGDMH</sequence>
<feature type="domain" description="TNase-like" evidence="1">
    <location>
        <begin position="67"/>
        <end position="156"/>
    </location>
</feature>